<evidence type="ECO:0000313" key="4">
    <source>
        <dbReference type="Proteomes" id="UP001059836"/>
    </source>
</evidence>
<dbReference type="InterPro" id="IPR029063">
    <property type="entry name" value="SAM-dependent_MTases_sf"/>
</dbReference>
<dbReference type="Pfam" id="PF04072">
    <property type="entry name" value="LCM"/>
    <property type="match status" value="1"/>
</dbReference>
<evidence type="ECO:0000256" key="1">
    <source>
        <dbReference type="ARBA" id="ARBA00022603"/>
    </source>
</evidence>
<dbReference type="Gene3D" id="3.40.50.150">
    <property type="entry name" value="Vaccinia Virus protein VP39"/>
    <property type="match status" value="1"/>
</dbReference>
<name>A0ABX6IF53_9ACTN</name>
<reference evidence="3" key="1">
    <citation type="journal article" date="2021" name="Nat. Microbiol.">
        <title>Cocultivation of an ultrasmall environmental parasitic bacterium with lytic ability against bacteria associated with wastewater foams.</title>
        <authorList>
            <person name="Batinovic S."/>
            <person name="Rose J.J.A."/>
            <person name="Ratcliffe J."/>
            <person name="Seviour R.J."/>
            <person name="Petrovski S."/>
        </authorList>
    </citation>
    <scope>NUCLEOTIDE SEQUENCE</scope>
    <source>
        <strain evidence="3">CON9</strain>
    </source>
</reference>
<dbReference type="GO" id="GO:0008168">
    <property type="term" value="F:methyltransferase activity"/>
    <property type="evidence" value="ECO:0007669"/>
    <property type="project" value="UniProtKB-KW"/>
</dbReference>
<gene>
    <name evidence="3" type="ORF">GII31_05715</name>
</gene>
<dbReference type="RefSeq" id="WP_213247603.1">
    <property type="nucleotide sequence ID" value="NZ_CP045806.1"/>
</dbReference>
<accession>A0ABX6IF53</accession>
<dbReference type="PANTHER" id="PTHR43619:SF2">
    <property type="entry name" value="S-ADENOSYL-L-METHIONINE-DEPENDENT METHYLTRANSFERASES SUPERFAMILY PROTEIN"/>
    <property type="match status" value="1"/>
</dbReference>
<proteinExistence type="predicted"/>
<dbReference type="GO" id="GO:0032259">
    <property type="term" value="P:methylation"/>
    <property type="evidence" value="ECO:0007669"/>
    <property type="project" value="UniProtKB-KW"/>
</dbReference>
<dbReference type="EMBL" id="CP045809">
    <property type="protein sequence ID" value="QHN34471.1"/>
    <property type="molecule type" value="Genomic_DNA"/>
</dbReference>
<dbReference type="PIRSF" id="PIRSF028177">
    <property type="entry name" value="Polyketide_synth_Omtfrase_TcmP"/>
    <property type="match status" value="1"/>
</dbReference>
<dbReference type="InterPro" id="IPR016874">
    <property type="entry name" value="TcmP-like"/>
</dbReference>
<evidence type="ECO:0000256" key="2">
    <source>
        <dbReference type="ARBA" id="ARBA00022679"/>
    </source>
</evidence>
<dbReference type="PANTHER" id="PTHR43619">
    <property type="entry name" value="S-ADENOSYL-L-METHIONINE-DEPENDENT METHYLTRANSFERASE YKTD-RELATED"/>
    <property type="match status" value="1"/>
</dbReference>
<organism evidence="3 4">
    <name type="scientific">Gordonia pseudamarae</name>
    <dbReference type="NCBI Taxonomy" id="2831662"/>
    <lineage>
        <taxon>Bacteria</taxon>
        <taxon>Bacillati</taxon>
        <taxon>Actinomycetota</taxon>
        <taxon>Actinomycetes</taxon>
        <taxon>Mycobacteriales</taxon>
        <taxon>Gordoniaceae</taxon>
        <taxon>Gordonia</taxon>
    </lineage>
</organism>
<dbReference type="InterPro" id="IPR007213">
    <property type="entry name" value="Ppm1/Ppm2/Tcmp"/>
</dbReference>
<evidence type="ECO:0000313" key="3">
    <source>
        <dbReference type="EMBL" id="QHN34471.1"/>
    </source>
</evidence>
<dbReference type="Proteomes" id="UP001059836">
    <property type="component" value="Chromosome"/>
</dbReference>
<protein>
    <submittedName>
        <fullName evidence="3">Class I SAM-dependent methyltransferase</fullName>
    </submittedName>
</protein>
<dbReference type="SUPFAM" id="SSF53335">
    <property type="entry name" value="S-adenosyl-L-methionine-dependent methyltransferases"/>
    <property type="match status" value="1"/>
</dbReference>
<keyword evidence="1 3" id="KW-0489">Methyltransferase</keyword>
<sequence>MADLDGVSATTLWTLRNRALEARRPDSTFTDPLAVRMYEAIDTDFERFGTPSQSHPLRALAVDKEINDFLDTHPDGTVVALAEGLQTTYWRLGRPVKRWVGVDLPEVITLREKLLPAEDAIEHIAGSALDTSWADGIDTDSGVIITAEGLLMYLEPDEARTLIGFLAARFPGATLVFDSIPHWFSRKTLSGLTLANGYQTPPMPYALTYGEAEKLVEIDGVAEVGDIALPPGRGVWKSSILRRIGDLPLVRDVRPHLLRLRFAD</sequence>
<keyword evidence="2" id="KW-0808">Transferase</keyword>
<keyword evidence="4" id="KW-1185">Reference proteome</keyword>